<organism evidence="1">
    <name type="scientific">Bradyrhizobium barranii subsp. barranii</name>
    <dbReference type="NCBI Taxonomy" id="2823807"/>
    <lineage>
        <taxon>Bacteria</taxon>
        <taxon>Pseudomonadati</taxon>
        <taxon>Pseudomonadota</taxon>
        <taxon>Alphaproteobacteria</taxon>
        <taxon>Hyphomicrobiales</taxon>
        <taxon>Nitrobacteraceae</taxon>
        <taxon>Bradyrhizobium</taxon>
        <taxon>Bradyrhizobium barranii</taxon>
    </lineage>
</organism>
<evidence type="ECO:0000313" key="2">
    <source>
        <dbReference type="EMBL" id="UGX95791.1"/>
    </source>
</evidence>
<protein>
    <submittedName>
        <fullName evidence="1">Uncharacterized protein</fullName>
    </submittedName>
</protein>
<sequence length="93" mass="10425">MTKKQDRIIRDTISQIELVHEFVSSNSNRGIPAFATDALLDSLDGMIAHLQDDTARLKDRAGDAVMFAAMLEERFLAPLEVIGKKLDRALRQN</sequence>
<reference evidence="1" key="2">
    <citation type="submission" date="2020-06" db="EMBL/GenBank/DDBJ databases">
        <title>Whole Genome Sequence of Bradyrhizobium sp. Strain 323S2.</title>
        <authorList>
            <person name="Bromfield E.S.P."/>
        </authorList>
    </citation>
    <scope>NUCLEOTIDE SEQUENCE [LARGE SCALE GENOMIC DNA]</scope>
    <source>
        <strain evidence="1">323S2</strain>
    </source>
</reference>
<dbReference type="RefSeq" id="WP_166343879.1">
    <property type="nucleotide sequence ID" value="NZ_CP088280.1"/>
</dbReference>
<reference evidence="2 3" key="3">
    <citation type="journal article" date="2022" name="Int. J. Syst. Evol. Microbiol.">
        <title>Strains of Bradyrhizobium barranii sp. nov. associated with legumes native to Canada are symbionts of soybeans and belong to different subspecies (subsp. barranii subsp. nov. and subsp. apii subsp. nov.) and symbiovars (sv. glycinearum and sv. septentrionale).</title>
        <authorList>
            <person name="Bromfield E.S.P."/>
            <person name="Cloutier S."/>
            <person name="Wasai-Hara S."/>
            <person name="Minamisawa K."/>
        </authorList>
    </citation>
    <scope>NUCLEOTIDE SEQUENCE [LARGE SCALE GENOMIC DNA]</scope>
    <source>
        <strain evidence="2 3">323S2</strain>
    </source>
</reference>
<reference evidence="2 3" key="1">
    <citation type="journal article" date="2017" name="Syst. Appl. Microbiol.">
        <title>Soybeans inoculated with root zone soils of Canadian native legumes harbour diverse and novel Bradyrhizobium spp. that possess agricultural potential.</title>
        <authorList>
            <person name="Bromfield E.S.P."/>
            <person name="Cloutier S."/>
            <person name="Tambong J.T."/>
            <person name="Tran Thi T.V."/>
        </authorList>
    </citation>
    <scope>NUCLEOTIDE SEQUENCE [LARGE SCALE GENOMIC DNA]</scope>
    <source>
        <strain evidence="2 3">323S2</strain>
    </source>
</reference>
<gene>
    <name evidence="2" type="ORF">G6321_00011885</name>
    <name evidence="1" type="ORF">G6321_06365</name>
</gene>
<dbReference type="Proteomes" id="UP000564836">
    <property type="component" value="Chromosome"/>
</dbReference>
<evidence type="ECO:0000313" key="1">
    <source>
        <dbReference type="EMBL" id="NYY88086.1"/>
    </source>
</evidence>
<accession>A0A7Z0Q5B3</accession>
<dbReference type="EMBL" id="JACBFH010000001">
    <property type="protein sequence ID" value="NYY88086.1"/>
    <property type="molecule type" value="Genomic_DNA"/>
</dbReference>
<evidence type="ECO:0000313" key="3">
    <source>
        <dbReference type="Proteomes" id="UP000564836"/>
    </source>
</evidence>
<dbReference type="AlphaFoldDB" id="A0A7Z0Q5B3"/>
<name>A0A7Z0Q5B3_9BRAD</name>
<proteinExistence type="predicted"/>
<dbReference type="EMBL" id="CP088280">
    <property type="protein sequence ID" value="UGX95791.1"/>
    <property type="molecule type" value="Genomic_DNA"/>
</dbReference>